<gene>
    <name evidence="2" type="primary">LOC100373828</name>
</gene>
<accession>A0ABM0GWB7</accession>
<reference evidence="2" key="1">
    <citation type="submission" date="2025-08" db="UniProtKB">
        <authorList>
            <consortium name="RefSeq"/>
        </authorList>
    </citation>
    <scope>IDENTIFICATION</scope>
    <source>
        <tissue evidence="2">Testes</tissue>
    </source>
</reference>
<protein>
    <submittedName>
        <fullName evidence="2">Uncharacterized protein LOC100373828</fullName>
    </submittedName>
</protein>
<dbReference type="Pfam" id="PF13489">
    <property type="entry name" value="Methyltransf_23"/>
    <property type="match status" value="1"/>
</dbReference>
<dbReference type="RefSeq" id="XP_002738772.1">
    <property type="nucleotide sequence ID" value="XM_002738726.1"/>
</dbReference>
<dbReference type="SUPFAM" id="SSF53335">
    <property type="entry name" value="S-adenosyl-L-methionine-dependent methyltransferases"/>
    <property type="match status" value="1"/>
</dbReference>
<dbReference type="Gene3D" id="3.40.50.150">
    <property type="entry name" value="Vaccinia Virus protein VP39"/>
    <property type="match status" value="1"/>
</dbReference>
<evidence type="ECO:0000313" key="2">
    <source>
        <dbReference type="RefSeq" id="XP_002738772.1"/>
    </source>
</evidence>
<dbReference type="GeneID" id="100373828"/>
<organism evidence="1 2">
    <name type="scientific">Saccoglossus kowalevskii</name>
    <name type="common">Acorn worm</name>
    <dbReference type="NCBI Taxonomy" id="10224"/>
    <lineage>
        <taxon>Eukaryota</taxon>
        <taxon>Metazoa</taxon>
        <taxon>Hemichordata</taxon>
        <taxon>Enteropneusta</taxon>
        <taxon>Harrimaniidae</taxon>
        <taxon>Saccoglossus</taxon>
    </lineage>
</organism>
<evidence type="ECO:0000313" key="1">
    <source>
        <dbReference type="Proteomes" id="UP000694865"/>
    </source>
</evidence>
<sequence>MPEEIKSLIYYPIHYHVTYDVVKKNGFNVDGERWANDAKKTFARLDLDPSEEMNAITLGCGNGKVDESIINTLLEKYSKIRYTAVDPLPDELGKFEKMAKDNEKKWQNVKFDFQATTVEEYLEKEKNKTFGLIVISQSAYHFNDIEGTLAQLYNDNLVKGGMFFIKMVAGGWEKVFLKIGEYYCDPKFHFLGSETVKNMLKRRIPDIKLEVVGRDNLVDVTECFDEKSQDGGYMLECLTQVHDFRNFCKPEIKKAFMEYFRDECCNKDGDKFFLRAGEADLIAFKQ</sequence>
<name>A0ABM0GWB7_SACKO</name>
<dbReference type="Proteomes" id="UP000694865">
    <property type="component" value="Unplaced"/>
</dbReference>
<proteinExistence type="predicted"/>
<keyword evidence="1" id="KW-1185">Reference proteome</keyword>
<dbReference type="InterPro" id="IPR029063">
    <property type="entry name" value="SAM-dependent_MTases_sf"/>
</dbReference>